<keyword evidence="1" id="KW-1185">Reference proteome</keyword>
<protein>
    <submittedName>
        <fullName evidence="2">RNA-directed DNA polymerase, eukaryota, reverse transcriptase zinc-binding domain protein</fullName>
    </submittedName>
</protein>
<evidence type="ECO:0000313" key="1">
    <source>
        <dbReference type="Proteomes" id="UP000025227"/>
    </source>
</evidence>
<name>A0A7I4YC21_HAECO</name>
<dbReference type="AlphaFoldDB" id="A0A7I4YC21"/>
<proteinExistence type="predicted"/>
<dbReference type="WBParaSite" id="HCON_00079540-00001">
    <property type="protein sequence ID" value="HCON_00079540-00001"/>
    <property type="gene ID" value="HCON_00079540"/>
</dbReference>
<dbReference type="OrthoDB" id="424543at2759"/>
<accession>A0A7I4YC21</accession>
<organism evidence="1 2">
    <name type="scientific">Haemonchus contortus</name>
    <name type="common">Barber pole worm</name>
    <dbReference type="NCBI Taxonomy" id="6289"/>
    <lineage>
        <taxon>Eukaryota</taxon>
        <taxon>Metazoa</taxon>
        <taxon>Ecdysozoa</taxon>
        <taxon>Nematoda</taxon>
        <taxon>Chromadorea</taxon>
        <taxon>Rhabditida</taxon>
        <taxon>Rhabditina</taxon>
        <taxon>Rhabditomorpha</taxon>
        <taxon>Strongyloidea</taxon>
        <taxon>Trichostrongylidae</taxon>
        <taxon>Haemonchus</taxon>
    </lineage>
</organism>
<dbReference type="Proteomes" id="UP000025227">
    <property type="component" value="Unplaced"/>
</dbReference>
<reference evidence="2" key="1">
    <citation type="submission" date="2020-12" db="UniProtKB">
        <authorList>
            <consortium name="WormBaseParasite"/>
        </authorList>
    </citation>
    <scope>IDENTIFICATION</scope>
    <source>
        <strain evidence="2">MHco3</strain>
    </source>
</reference>
<sequence length="104" mass="11932">MWTAGVTGLDRISSDFIRERFGLAPTVDKMRGACLRWYGCVLCTNDDNVRKMVVNLDVFGKRPRGRLRQRWLGTSHEGMKTVNIHLDQVKRSIEKNGVNIVLEK</sequence>
<evidence type="ECO:0000313" key="2">
    <source>
        <dbReference type="WBParaSite" id="HCON_00079540-00001"/>
    </source>
</evidence>